<keyword evidence="3" id="KW-1185">Reference proteome</keyword>
<name>A0ABU9DRA2_9BACL</name>
<evidence type="ECO:0008006" key="4">
    <source>
        <dbReference type="Google" id="ProtNLM"/>
    </source>
</evidence>
<gene>
    <name evidence="2" type="ORF">WMW72_22130</name>
</gene>
<dbReference type="Proteomes" id="UP001469365">
    <property type="component" value="Unassembled WGS sequence"/>
</dbReference>
<evidence type="ECO:0000313" key="2">
    <source>
        <dbReference type="EMBL" id="MEK8130608.1"/>
    </source>
</evidence>
<feature type="coiled-coil region" evidence="1">
    <location>
        <begin position="22"/>
        <end position="49"/>
    </location>
</feature>
<dbReference type="EMBL" id="JBBPCC010000015">
    <property type="protein sequence ID" value="MEK8130608.1"/>
    <property type="molecule type" value="Genomic_DNA"/>
</dbReference>
<proteinExistence type="predicted"/>
<sequence length="106" mass="12202">MDRKTYYIAVGSGEILEPAAVTDNFEFEIQADQEEIDQLQELFEDKEDDEQSTMLAGLTPYRQLSDDEENDAYDWTLTEIYMMIHRLGTPETRKQIEAMGVLPSSS</sequence>
<organism evidence="2 3">
    <name type="scientific">Paenibacillus filicis</name>
    <dbReference type="NCBI Taxonomy" id="669464"/>
    <lineage>
        <taxon>Bacteria</taxon>
        <taxon>Bacillati</taxon>
        <taxon>Bacillota</taxon>
        <taxon>Bacilli</taxon>
        <taxon>Bacillales</taxon>
        <taxon>Paenibacillaceae</taxon>
        <taxon>Paenibacillus</taxon>
    </lineage>
</organism>
<protein>
    <recommendedName>
        <fullName evidence="4">Hydrolase</fullName>
    </recommendedName>
</protein>
<evidence type="ECO:0000313" key="3">
    <source>
        <dbReference type="Proteomes" id="UP001469365"/>
    </source>
</evidence>
<accession>A0ABU9DRA2</accession>
<comment type="caution">
    <text evidence="2">The sequence shown here is derived from an EMBL/GenBank/DDBJ whole genome shotgun (WGS) entry which is preliminary data.</text>
</comment>
<keyword evidence="1" id="KW-0175">Coiled coil</keyword>
<reference evidence="2 3" key="1">
    <citation type="submission" date="2024-04" db="EMBL/GenBank/DDBJ databases">
        <title>draft genome sequnece of Paenibacillus filicis.</title>
        <authorList>
            <person name="Kim D.-U."/>
        </authorList>
    </citation>
    <scope>NUCLEOTIDE SEQUENCE [LARGE SCALE GENOMIC DNA]</scope>
    <source>
        <strain evidence="2 3">KACC14197</strain>
    </source>
</reference>
<dbReference type="RefSeq" id="WP_341417742.1">
    <property type="nucleotide sequence ID" value="NZ_JBBPCC010000015.1"/>
</dbReference>
<evidence type="ECO:0000256" key="1">
    <source>
        <dbReference type="SAM" id="Coils"/>
    </source>
</evidence>